<dbReference type="Proteomes" id="UP000010472">
    <property type="component" value="Chromosome"/>
</dbReference>
<dbReference type="AlphaFoldDB" id="K9VXU1"/>
<evidence type="ECO:0008006" key="3">
    <source>
        <dbReference type="Google" id="ProtNLM"/>
    </source>
</evidence>
<dbReference type="HOGENOM" id="CLU_187654_0_0_3"/>
<dbReference type="OrthoDB" id="489663at2"/>
<keyword evidence="2" id="KW-1185">Reference proteome</keyword>
<organism evidence="1 2">
    <name type="scientific">Crinalium epipsammum PCC 9333</name>
    <dbReference type="NCBI Taxonomy" id="1173022"/>
    <lineage>
        <taxon>Bacteria</taxon>
        <taxon>Bacillati</taxon>
        <taxon>Cyanobacteriota</taxon>
        <taxon>Cyanophyceae</taxon>
        <taxon>Gomontiellales</taxon>
        <taxon>Gomontiellaceae</taxon>
        <taxon>Crinalium</taxon>
    </lineage>
</organism>
<dbReference type="STRING" id="1173022.Cri9333_1433"/>
<proteinExistence type="predicted"/>
<evidence type="ECO:0000313" key="2">
    <source>
        <dbReference type="Proteomes" id="UP000010472"/>
    </source>
</evidence>
<name>K9VXU1_9CYAN</name>
<dbReference type="RefSeq" id="WP_015202449.1">
    <property type="nucleotide sequence ID" value="NC_019753.1"/>
</dbReference>
<dbReference type="EMBL" id="CP003620">
    <property type="protein sequence ID" value="AFZ12327.1"/>
    <property type="molecule type" value="Genomic_DNA"/>
</dbReference>
<evidence type="ECO:0000313" key="1">
    <source>
        <dbReference type="EMBL" id="AFZ12327.1"/>
    </source>
</evidence>
<dbReference type="KEGG" id="cep:Cri9333_1433"/>
<protein>
    <recommendedName>
        <fullName evidence="3">DUF2281 domain-containing protein</fullName>
    </recommendedName>
</protein>
<dbReference type="eggNOG" id="ENOG5032WSZ">
    <property type="taxonomic scope" value="Bacteria"/>
</dbReference>
<accession>K9VXU1</accession>
<sequence length="90" mass="10118">MNNRQNLIDAVQELPVELLPELTSFIDYLNFKAKGNNLLNQPDSSQGNSSSFLLAIAGLGEAEEDLSERDEEILSQEIDPIRGWTLQRDE</sequence>
<gene>
    <name evidence="1" type="ORF">Cri9333_1433</name>
</gene>
<reference evidence="1 2" key="1">
    <citation type="submission" date="2012-06" db="EMBL/GenBank/DDBJ databases">
        <title>Finished chromosome of genome of Crinalium epipsammum PCC 9333.</title>
        <authorList>
            <consortium name="US DOE Joint Genome Institute"/>
            <person name="Gugger M."/>
            <person name="Coursin T."/>
            <person name="Rippka R."/>
            <person name="Tandeau De Marsac N."/>
            <person name="Huntemann M."/>
            <person name="Wei C.-L."/>
            <person name="Han J."/>
            <person name="Detter J.C."/>
            <person name="Han C."/>
            <person name="Tapia R."/>
            <person name="Davenport K."/>
            <person name="Daligault H."/>
            <person name="Erkkila T."/>
            <person name="Gu W."/>
            <person name="Munk A.C.C."/>
            <person name="Teshima H."/>
            <person name="Xu Y."/>
            <person name="Chain P."/>
            <person name="Chen A."/>
            <person name="Krypides N."/>
            <person name="Mavromatis K."/>
            <person name="Markowitz V."/>
            <person name="Szeto E."/>
            <person name="Ivanova N."/>
            <person name="Mikhailova N."/>
            <person name="Ovchinnikova G."/>
            <person name="Pagani I."/>
            <person name="Pati A."/>
            <person name="Goodwin L."/>
            <person name="Peters L."/>
            <person name="Pitluck S."/>
            <person name="Woyke T."/>
            <person name="Kerfeld C."/>
        </authorList>
    </citation>
    <scope>NUCLEOTIDE SEQUENCE [LARGE SCALE GENOMIC DNA]</scope>
    <source>
        <strain evidence="1 2">PCC 9333</strain>
    </source>
</reference>